<dbReference type="InterPro" id="IPR011992">
    <property type="entry name" value="EF-hand-dom_pair"/>
</dbReference>
<name>A0A1D1ZES4_9ARAE</name>
<proteinExistence type="predicted"/>
<dbReference type="AlphaFoldDB" id="A0A1D1ZES4"/>
<evidence type="ECO:0000259" key="4">
    <source>
        <dbReference type="PROSITE" id="PS50222"/>
    </source>
</evidence>
<dbReference type="EMBL" id="GDJX01002506">
    <property type="protein sequence ID" value="JAT65430.1"/>
    <property type="molecule type" value="Transcribed_RNA"/>
</dbReference>
<feature type="non-terminal residue" evidence="5">
    <location>
        <position position="1"/>
    </location>
</feature>
<dbReference type="PROSITE" id="PS50222">
    <property type="entry name" value="EF_HAND_2"/>
    <property type="match status" value="2"/>
</dbReference>
<organism evidence="5">
    <name type="scientific">Anthurium amnicola</name>
    <dbReference type="NCBI Taxonomy" id="1678845"/>
    <lineage>
        <taxon>Eukaryota</taxon>
        <taxon>Viridiplantae</taxon>
        <taxon>Streptophyta</taxon>
        <taxon>Embryophyta</taxon>
        <taxon>Tracheophyta</taxon>
        <taxon>Spermatophyta</taxon>
        <taxon>Magnoliopsida</taxon>
        <taxon>Liliopsida</taxon>
        <taxon>Araceae</taxon>
        <taxon>Pothoideae</taxon>
        <taxon>Potheae</taxon>
        <taxon>Anthurium</taxon>
    </lineage>
</organism>
<dbReference type="SMART" id="SM00054">
    <property type="entry name" value="EFh"/>
    <property type="match status" value="2"/>
</dbReference>
<dbReference type="InterPro" id="IPR002048">
    <property type="entry name" value="EF_hand_dom"/>
</dbReference>
<feature type="domain" description="EF-hand" evidence="4">
    <location>
        <begin position="250"/>
        <end position="284"/>
    </location>
</feature>
<dbReference type="FunFam" id="1.10.238.10:FF:000178">
    <property type="entry name" value="Calmodulin-2 A"/>
    <property type="match status" value="1"/>
</dbReference>
<accession>A0A1D1ZES4</accession>
<gene>
    <name evidence="5" type="primary">CML45_1</name>
    <name evidence="5" type="ORF">g.108722</name>
</gene>
<dbReference type="InterPro" id="IPR018247">
    <property type="entry name" value="EF_Hand_1_Ca_BS"/>
</dbReference>
<dbReference type="Gene3D" id="1.10.238.10">
    <property type="entry name" value="EF-hand"/>
    <property type="match status" value="1"/>
</dbReference>
<feature type="domain" description="EF-hand" evidence="4">
    <location>
        <begin position="212"/>
        <end position="247"/>
    </location>
</feature>
<sequence length="284" mass="31879">SYSLFSVVLPPIFLFTTCAPHKNLPPRCRLGFSIDFHPQALIYKEPPFLLPQLNQRTHEVNNPSLSLPPPSFHSPPPTCFSQETVQMEQVFASASFTSHLLVELIEVLFCGPALTWVARIQKFLVRCLPLLVSLVGFLAVVLRIQDDSESATPEESKVKAHRHRGEDLRVRRGDVDVVMERLGLGCSCEDEQLKEVVVGAGDLNGLFEEREPSLEEVKEAFAIFDRKGDGYIDAEELQRVLSILEFKEGSTVGECRRMIGAYDENGDGMIDFPEFVKFMEGSFC</sequence>
<reference evidence="5" key="1">
    <citation type="submission" date="2015-07" db="EMBL/GenBank/DDBJ databases">
        <title>Transcriptome Assembly of Anthurium amnicola.</title>
        <authorList>
            <person name="Suzuki J."/>
        </authorList>
    </citation>
    <scope>NUCLEOTIDE SEQUENCE</scope>
</reference>
<dbReference type="SUPFAM" id="SSF47473">
    <property type="entry name" value="EF-hand"/>
    <property type="match status" value="1"/>
</dbReference>
<keyword evidence="3" id="KW-0106">Calcium</keyword>
<evidence type="ECO:0000256" key="2">
    <source>
        <dbReference type="ARBA" id="ARBA00022737"/>
    </source>
</evidence>
<dbReference type="CDD" id="cd00051">
    <property type="entry name" value="EFh"/>
    <property type="match status" value="1"/>
</dbReference>
<evidence type="ECO:0000313" key="5">
    <source>
        <dbReference type="EMBL" id="JAT65430.1"/>
    </source>
</evidence>
<dbReference type="PANTHER" id="PTHR10891">
    <property type="entry name" value="EF-HAND CALCIUM-BINDING DOMAIN CONTAINING PROTEIN"/>
    <property type="match status" value="1"/>
</dbReference>
<dbReference type="GO" id="GO:0005509">
    <property type="term" value="F:calcium ion binding"/>
    <property type="evidence" value="ECO:0007669"/>
    <property type="project" value="InterPro"/>
</dbReference>
<dbReference type="Pfam" id="PF13499">
    <property type="entry name" value="EF-hand_7"/>
    <property type="match status" value="1"/>
</dbReference>
<dbReference type="InterPro" id="IPR039647">
    <property type="entry name" value="EF_hand_pair_protein_CML-like"/>
</dbReference>
<protein>
    <submittedName>
        <fullName evidence="5">Putative calcium-binding protein CML45</fullName>
    </submittedName>
</protein>
<evidence type="ECO:0000256" key="1">
    <source>
        <dbReference type="ARBA" id="ARBA00022723"/>
    </source>
</evidence>
<keyword evidence="2" id="KW-0677">Repeat</keyword>
<keyword evidence="1" id="KW-0479">Metal-binding</keyword>
<dbReference type="GO" id="GO:0043226">
    <property type="term" value="C:organelle"/>
    <property type="evidence" value="ECO:0007669"/>
    <property type="project" value="UniProtKB-ARBA"/>
</dbReference>
<dbReference type="PROSITE" id="PS00018">
    <property type="entry name" value="EF_HAND_1"/>
    <property type="match status" value="1"/>
</dbReference>
<evidence type="ECO:0000256" key="3">
    <source>
        <dbReference type="ARBA" id="ARBA00022837"/>
    </source>
</evidence>